<gene>
    <name evidence="11" type="ORF">EIP91_003206</name>
</gene>
<name>A0A4R0RVU6_9APHY</name>
<comment type="caution">
    <text evidence="11">The sequence shown here is derived from an EMBL/GenBank/DDBJ whole genome shotgun (WGS) entry which is preliminary data.</text>
</comment>
<keyword evidence="6 9" id="KW-0472">Membrane</keyword>
<dbReference type="Gene3D" id="1.20.1250.20">
    <property type="entry name" value="MFS general substrate transporter like domains"/>
    <property type="match status" value="1"/>
</dbReference>
<evidence type="ECO:0000259" key="10">
    <source>
        <dbReference type="PROSITE" id="PS50850"/>
    </source>
</evidence>
<comment type="catalytic activity">
    <reaction evidence="7">
        <text>myo-inositol(out) + H(+)(out) = myo-inositol(in) + H(+)(in)</text>
        <dbReference type="Rhea" id="RHEA:60364"/>
        <dbReference type="ChEBI" id="CHEBI:15378"/>
        <dbReference type="ChEBI" id="CHEBI:17268"/>
    </reaction>
</comment>
<dbReference type="InterPro" id="IPR005829">
    <property type="entry name" value="Sugar_transporter_CS"/>
</dbReference>
<dbReference type="OrthoDB" id="6612291at2759"/>
<dbReference type="SUPFAM" id="SSF103473">
    <property type="entry name" value="MFS general substrate transporter"/>
    <property type="match status" value="1"/>
</dbReference>
<dbReference type="FunFam" id="1.20.1250.20:FF:000078">
    <property type="entry name" value="MFS maltose transporter, putative"/>
    <property type="match status" value="1"/>
</dbReference>
<feature type="transmembrane region" description="Helical" evidence="9">
    <location>
        <begin position="137"/>
        <end position="154"/>
    </location>
</feature>
<comment type="subcellular location">
    <subcellularLocation>
        <location evidence="1">Membrane</location>
        <topology evidence="1">Multi-pass membrane protein</topology>
    </subcellularLocation>
</comment>
<evidence type="ECO:0000256" key="1">
    <source>
        <dbReference type="ARBA" id="ARBA00004141"/>
    </source>
</evidence>
<dbReference type="InterPro" id="IPR036259">
    <property type="entry name" value="MFS_trans_sf"/>
</dbReference>
<dbReference type="NCBIfam" id="TIGR00879">
    <property type="entry name" value="SP"/>
    <property type="match status" value="1"/>
</dbReference>
<dbReference type="PROSITE" id="PS50850">
    <property type="entry name" value="MFS"/>
    <property type="match status" value="1"/>
</dbReference>
<organism evidence="11 12">
    <name type="scientific">Steccherinum ochraceum</name>
    <dbReference type="NCBI Taxonomy" id="92696"/>
    <lineage>
        <taxon>Eukaryota</taxon>
        <taxon>Fungi</taxon>
        <taxon>Dikarya</taxon>
        <taxon>Basidiomycota</taxon>
        <taxon>Agaricomycotina</taxon>
        <taxon>Agaricomycetes</taxon>
        <taxon>Polyporales</taxon>
        <taxon>Steccherinaceae</taxon>
        <taxon>Steccherinum</taxon>
    </lineage>
</organism>
<dbReference type="PROSITE" id="PS00216">
    <property type="entry name" value="SUGAR_TRANSPORT_1"/>
    <property type="match status" value="1"/>
</dbReference>
<evidence type="ECO:0000256" key="9">
    <source>
        <dbReference type="SAM" id="Phobius"/>
    </source>
</evidence>
<evidence type="ECO:0000256" key="2">
    <source>
        <dbReference type="ARBA" id="ARBA00010992"/>
    </source>
</evidence>
<dbReference type="PANTHER" id="PTHR48022:SF17">
    <property type="entry name" value="HEXOSE TRANSPORTER"/>
    <property type="match status" value="1"/>
</dbReference>
<dbReference type="CDD" id="cd17356">
    <property type="entry name" value="MFS_HXT"/>
    <property type="match status" value="1"/>
</dbReference>
<keyword evidence="3 8" id="KW-0813">Transport</keyword>
<feature type="transmembrane region" description="Helical" evidence="9">
    <location>
        <begin position="386"/>
        <end position="408"/>
    </location>
</feature>
<comment type="similarity">
    <text evidence="2 8">Belongs to the major facilitator superfamily. Sugar transporter (TC 2.A.1.1) family.</text>
</comment>
<feature type="transmembrane region" description="Helical" evidence="9">
    <location>
        <begin position="352"/>
        <end position="374"/>
    </location>
</feature>
<dbReference type="InterPro" id="IPR003663">
    <property type="entry name" value="Sugar/inositol_transpt"/>
</dbReference>
<feature type="transmembrane region" description="Helical" evidence="9">
    <location>
        <begin position="420"/>
        <end position="443"/>
    </location>
</feature>
<evidence type="ECO:0000256" key="8">
    <source>
        <dbReference type="RuleBase" id="RU003346"/>
    </source>
</evidence>
<feature type="transmembrane region" description="Helical" evidence="9">
    <location>
        <begin position="21"/>
        <end position="39"/>
    </location>
</feature>
<dbReference type="GO" id="GO:0005351">
    <property type="term" value="F:carbohydrate:proton symporter activity"/>
    <property type="evidence" value="ECO:0007669"/>
    <property type="project" value="TreeGrafter"/>
</dbReference>
<evidence type="ECO:0000256" key="4">
    <source>
        <dbReference type="ARBA" id="ARBA00022692"/>
    </source>
</evidence>
<dbReference type="GO" id="GO:0016020">
    <property type="term" value="C:membrane"/>
    <property type="evidence" value="ECO:0007669"/>
    <property type="project" value="UniProtKB-SubCell"/>
</dbReference>
<proteinExistence type="inferred from homology"/>
<feature type="transmembrane region" description="Helical" evidence="9">
    <location>
        <begin position="455"/>
        <end position="475"/>
    </location>
</feature>
<dbReference type="STRING" id="92696.A0A4R0RVU6"/>
<dbReference type="PANTHER" id="PTHR48022">
    <property type="entry name" value="PLASTIDIC GLUCOSE TRANSPORTER 4"/>
    <property type="match status" value="1"/>
</dbReference>
<feature type="transmembrane region" description="Helical" evidence="9">
    <location>
        <begin position="196"/>
        <end position="218"/>
    </location>
</feature>
<dbReference type="PROSITE" id="PS00217">
    <property type="entry name" value="SUGAR_TRANSPORT_2"/>
    <property type="match status" value="1"/>
</dbReference>
<reference evidence="11 12" key="1">
    <citation type="submission" date="2018-11" db="EMBL/GenBank/DDBJ databases">
        <title>Genome assembly of Steccherinum ochraceum LE-BIN_3174, the white-rot fungus of the Steccherinaceae family (The Residual Polyporoid clade, Polyporales, Basidiomycota).</title>
        <authorList>
            <person name="Fedorova T.V."/>
            <person name="Glazunova O.A."/>
            <person name="Landesman E.O."/>
            <person name="Moiseenko K.V."/>
            <person name="Psurtseva N.V."/>
            <person name="Savinova O.S."/>
            <person name="Shakhova N.V."/>
            <person name="Tyazhelova T.V."/>
            <person name="Vasina D.V."/>
        </authorList>
    </citation>
    <scope>NUCLEOTIDE SEQUENCE [LARGE SCALE GENOMIC DNA]</scope>
    <source>
        <strain evidence="11 12">LE-BIN_3174</strain>
    </source>
</reference>
<dbReference type="InterPro" id="IPR020846">
    <property type="entry name" value="MFS_dom"/>
</dbReference>
<dbReference type="AlphaFoldDB" id="A0A4R0RVU6"/>
<dbReference type="EMBL" id="RWJN01000002">
    <property type="protein sequence ID" value="TCD71863.1"/>
    <property type="molecule type" value="Genomic_DNA"/>
</dbReference>
<evidence type="ECO:0000256" key="5">
    <source>
        <dbReference type="ARBA" id="ARBA00022989"/>
    </source>
</evidence>
<keyword evidence="5 9" id="KW-1133">Transmembrane helix</keyword>
<dbReference type="PRINTS" id="PR00171">
    <property type="entry name" value="SUGRTRNSPORT"/>
</dbReference>
<evidence type="ECO:0000256" key="3">
    <source>
        <dbReference type="ARBA" id="ARBA00022448"/>
    </source>
</evidence>
<feature type="transmembrane region" description="Helical" evidence="9">
    <location>
        <begin position="109"/>
        <end position="131"/>
    </location>
</feature>
<dbReference type="InterPro" id="IPR005828">
    <property type="entry name" value="MFS_sugar_transport-like"/>
</dbReference>
<protein>
    <recommendedName>
        <fullName evidence="10">Major facilitator superfamily (MFS) profile domain-containing protein</fullName>
    </recommendedName>
</protein>
<feature type="transmembrane region" description="Helical" evidence="9">
    <location>
        <begin position="161"/>
        <end position="184"/>
    </location>
</feature>
<dbReference type="Proteomes" id="UP000292702">
    <property type="component" value="Unassembled WGS sequence"/>
</dbReference>
<feature type="transmembrane region" description="Helical" evidence="9">
    <location>
        <begin position="322"/>
        <end position="340"/>
    </location>
</feature>
<sequence>MAGGPMAAGGGVGANAPKSKLSAILMVSFAAFAGILYGYDTGTISGVTAMQDWLALFGHQVPVSTDHPYGLAISSSRQSLVTSILSAGTFCGSLTGAPVADWVGRQRGVFVAIVIFCFGVAMQTGCHTFALFVVGRVIAGFGVGLVSTLIPMYLSECSPKWIRGAVVTGYQWAITIGILLANVINNATQHRQDHSAWRIPTAVQLIWAFILAVGMLFLPESPRFWIKAGREDKAAKSLARLTNSDVSDPEVQLELEDIKAALKEEQELGETGYLDCFKRTPNKILFRTLTGIGLQAWQQLTGVNFIFYYGTSFFQSAGINNPFLASVATGIVNVFMTIPGMYGVEHYGRRNLLIWGAAWMCFCEFLVGIVGVTISVDNTAGHKALIALICLYIAGFASTWGPIAWVVIGEIFPLAIRAKAMSLSVASNWLWNFALSFATPYLVNPGPGNANLGVKVFFLWGSTCFCCTVFAFFCIPETKGLSLEQVDLLYLNSSVLGSSKYREELLAQDVHIADVAKHTDDRASEEKV</sequence>
<dbReference type="InterPro" id="IPR050360">
    <property type="entry name" value="MFS_Sugar_Transporters"/>
</dbReference>
<evidence type="ECO:0000313" key="11">
    <source>
        <dbReference type="EMBL" id="TCD71863.1"/>
    </source>
</evidence>
<dbReference type="Pfam" id="PF00083">
    <property type="entry name" value="Sugar_tr"/>
    <property type="match status" value="1"/>
</dbReference>
<keyword evidence="4 9" id="KW-0812">Transmembrane</keyword>
<evidence type="ECO:0000313" key="12">
    <source>
        <dbReference type="Proteomes" id="UP000292702"/>
    </source>
</evidence>
<evidence type="ECO:0000256" key="6">
    <source>
        <dbReference type="ARBA" id="ARBA00023136"/>
    </source>
</evidence>
<keyword evidence="12" id="KW-1185">Reference proteome</keyword>
<feature type="domain" description="Major facilitator superfamily (MFS) profile" evidence="10">
    <location>
        <begin position="26"/>
        <end position="479"/>
    </location>
</feature>
<evidence type="ECO:0000256" key="7">
    <source>
        <dbReference type="ARBA" id="ARBA00049119"/>
    </source>
</evidence>
<accession>A0A4R0RVU6</accession>